<dbReference type="RefSeq" id="WP_092210889.1">
    <property type="nucleotide sequence ID" value="NZ_FMUX01000008.1"/>
</dbReference>
<feature type="transmembrane region" description="Helical" evidence="2">
    <location>
        <begin position="1284"/>
        <end position="1303"/>
    </location>
</feature>
<evidence type="ECO:0000259" key="4">
    <source>
        <dbReference type="Pfam" id="PF02514"/>
    </source>
</evidence>
<evidence type="ECO:0000256" key="1">
    <source>
        <dbReference type="SAM" id="MobiDB-lite"/>
    </source>
</evidence>
<feature type="compositionally biased region" description="Basic and acidic residues" evidence="1">
    <location>
        <begin position="1229"/>
        <end position="1252"/>
    </location>
</feature>
<keyword evidence="2" id="KW-1133">Transmembrane helix</keyword>
<dbReference type="STRING" id="419481.SAMN05216233_10823"/>
<keyword evidence="2" id="KW-0472">Membrane</keyword>
<dbReference type="InterPro" id="IPR003672">
    <property type="entry name" value="CobN/Mg_chltase"/>
</dbReference>
<evidence type="ECO:0000256" key="2">
    <source>
        <dbReference type="SAM" id="Phobius"/>
    </source>
</evidence>
<organism evidence="5 6">
    <name type="scientific">Desulfoluna spongiiphila</name>
    <dbReference type="NCBI Taxonomy" id="419481"/>
    <lineage>
        <taxon>Bacteria</taxon>
        <taxon>Pseudomonadati</taxon>
        <taxon>Thermodesulfobacteriota</taxon>
        <taxon>Desulfobacteria</taxon>
        <taxon>Desulfobacterales</taxon>
        <taxon>Desulfolunaceae</taxon>
        <taxon>Desulfoluna</taxon>
    </lineage>
</organism>
<name>A0A1G5FFI3_9BACT</name>
<dbReference type="OrthoDB" id="9757976at2"/>
<feature type="chain" id="PRO_5011545415" evidence="3">
    <location>
        <begin position="21"/>
        <end position="1309"/>
    </location>
</feature>
<dbReference type="PANTHER" id="PTHR44119">
    <property type="entry name" value="MAGNESIUM-CHELATASE SUBUNIT CHLH, CHLOROPLASTIC"/>
    <property type="match status" value="1"/>
</dbReference>
<dbReference type="Proteomes" id="UP000198870">
    <property type="component" value="Unassembled WGS sequence"/>
</dbReference>
<dbReference type="PANTHER" id="PTHR44119:SF4">
    <property type="entry name" value="AEROBIC COBALTOCHELATASE SUBUNIT COBN"/>
    <property type="match status" value="1"/>
</dbReference>
<evidence type="ECO:0000313" key="5">
    <source>
        <dbReference type="EMBL" id="SCY37630.1"/>
    </source>
</evidence>
<dbReference type="CDD" id="cd10150">
    <property type="entry name" value="CobN_like"/>
    <property type="match status" value="1"/>
</dbReference>
<dbReference type="EMBL" id="FMUX01000008">
    <property type="protein sequence ID" value="SCY37630.1"/>
    <property type="molecule type" value="Genomic_DNA"/>
</dbReference>
<proteinExistence type="predicted"/>
<evidence type="ECO:0000256" key="3">
    <source>
        <dbReference type="SAM" id="SignalP"/>
    </source>
</evidence>
<accession>A0A1G5FFI3</accession>
<feature type="signal peptide" evidence="3">
    <location>
        <begin position="1"/>
        <end position="20"/>
    </location>
</feature>
<gene>
    <name evidence="5" type="ORF">SAMN05216233_10823</name>
</gene>
<protein>
    <submittedName>
        <fullName evidence="5">Cobaltochelatase CobN subunit</fullName>
    </submittedName>
</protein>
<reference evidence="5 6" key="1">
    <citation type="submission" date="2016-10" db="EMBL/GenBank/DDBJ databases">
        <authorList>
            <person name="de Groot N.N."/>
        </authorList>
    </citation>
    <scope>NUCLEOTIDE SEQUENCE [LARGE SCALE GENOMIC DNA]</scope>
    <source>
        <strain evidence="5 6">AA1</strain>
    </source>
</reference>
<feature type="region of interest" description="Disordered" evidence="1">
    <location>
        <begin position="1219"/>
        <end position="1260"/>
    </location>
</feature>
<keyword evidence="2" id="KW-0812">Transmembrane</keyword>
<keyword evidence="6" id="KW-1185">Reference proteome</keyword>
<evidence type="ECO:0000313" key="6">
    <source>
        <dbReference type="Proteomes" id="UP000198870"/>
    </source>
</evidence>
<keyword evidence="3" id="KW-0732">Signal</keyword>
<feature type="domain" description="CobN/magnesium chelatase" evidence="4">
    <location>
        <begin position="716"/>
        <end position="1140"/>
    </location>
</feature>
<dbReference type="Pfam" id="PF02514">
    <property type="entry name" value="CobN-Mg_chel"/>
    <property type="match status" value="2"/>
</dbReference>
<feature type="domain" description="CobN/magnesium chelatase" evidence="4">
    <location>
        <begin position="129"/>
        <end position="700"/>
    </location>
</feature>
<sequence>MRVFVATCLACFFFAVSAYATTVSLVISESDTGVVSRGLSELSDTEDIEARYFTHAELSSTEKSRNFLRSSDVILVDVMHRELPAYLDTHVDLSEKTVFALRGSRDTEGLKKKGYRFDEKIRGWYSVLTEANVAAMVRCAVAVSLNRTEGCAGEPVRIESGIYHPDAPTLFDSWEAYRSWYREIPGAPWIGVTFYTPSVLRGADGSAATIIKGLEKEGFNVLPCFGREKVLFDRFLLDEHRNGRVDLVLAFSMKFYSALSEPTKNGLRDLDVPVINAVTLYSLKIDAWRTDPVGIPVTDLMWAVGNPEISGLIEPTPLEGKVKIQGPEKGKPLFATVPIEENMVRLMPRLKRWIALQRKPNPEKKLALLYYNHSQGKQNIGASYLNVFRSIEALTARFRQEGYHMGTTGDLSEAAIKEMILRTGRNIGSWAPGELDKLMAAGKVVRIPVATYAEWFRQLPQGFQDAVIKQWGAPEASTIMVKDGQFILPVVTAGNLVMMPEPSRGWGDDPMKLYHDPSVWPHHQYIAAYLWIQNGFKADAMIHLGTHATYEWLPGKQAGLSPSCPPEVMVGDLPNVYPYIVDDVGEGIQAKRRGRGVIIDHMTPLFQKAGLHSDYATLYELINRLTRGRAVGSATVPAILEEIKALAVKTGFHEELSLSSYDDDEVETLEHAILELKETLMPHGLHTFGVSPSGKEAADFSLLAKELRPGLDTEAMAKGIRDSGELELERTMRALAGRFVPAGEGNDPIRNPPSVPTGKNFYGISSAKIPTKEAWELGAKAGEQILQRQVKEKGGFPEKVAVVLWATETLRNEGINEGTILWLMGMEPVWDASGRVTGTRVVPGAMLGRPRIDVLINPSGLYRDLFPEKMKLLDKAVQQAIAANDVENFLAKHSARTRKTLEAKGISPDRAEILSRIRIFTGKPGTYGNGVSEMTGMSGFWESDQEIADVWKRRTGFAFGQGLWGVEAQNLLAENLKNVTATVHSSSSTLYGTMDNDDVFQYLGGLSLAVEKETGTRPDVVLTRQGRPDTVTVEGIDKTIGRELRSRYINPKWIAAMKTEDYAGAREMSNFVEYMWGWQVTVPHAVKETSWQQTYDVYVNDSLGLDLKTFFNKANPWAYQSLTARMLESVRKGYWTPDEAVTKNLAKEYAVGVVEKGVACCDHTCNNPMLNQMVVTLISMPGMLSPEMVEKFTLAMEEAVGTTLDDQQAKQAALHDRVLAAASPQSSTDTDKTEASRATDPASKAEAEKPEVTETGSGARQVQGYKLDKIETKEETTKLSSSGVMWYAAIFLLGFIGLFAWGMGRVEAP</sequence>